<evidence type="ECO:0000256" key="5">
    <source>
        <dbReference type="ARBA" id="ARBA00022694"/>
    </source>
</evidence>
<dbReference type="GO" id="GO:0002949">
    <property type="term" value="P:tRNA threonylcarbamoyladenosine modification"/>
    <property type="evidence" value="ECO:0007669"/>
    <property type="project" value="InterPro"/>
</dbReference>
<dbReference type="AlphaFoldDB" id="A0A938XTX9"/>
<dbReference type="RefSeq" id="WP_204702432.1">
    <property type="nucleotide sequence ID" value="NZ_JAFBDQ010000015.1"/>
</dbReference>
<keyword evidence="4" id="KW-0963">Cytoplasm</keyword>
<comment type="similarity">
    <text evidence="2">Belongs to the TsaE family.</text>
</comment>
<keyword evidence="7" id="KW-0547">Nucleotide-binding</keyword>
<evidence type="ECO:0000256" key="3">
    <source>
        <dbReference type="ARBA" id="ARBA00019010"/>
    </source>
</evidence>
<proteinExistence type="inferred from homology"/>
<sequence length="156" mass="17403">MLKIKTSSEEETIKLGKKLGSKLNPGDIVCLQGDLGTGKTTFAKGICAGLGVTAPVTSPTYKMVNEYRGELKVIHLDLYRIHEEDELYDLGFEEYIYGDGVAIIEWPDKAGSLMPDNYLDIHFQGQGDDREVRFIPQANKYIGLVAELKQDVDFNN</sequence>
<keyword evidence="9" id="KW-0460">Magnesium</keyword>
<evidence type="ECO:0000256" key="8">
    <source>
        <dbReference type="ARBA" id="ARBA00022840"/>
    </source>
</evidence>
<dbReference type="GO" id="GO:0046872">
    <property type="term" value="F:metal ion binding"/>
    <property type="evidence" value="ECO:0007669"/>
    <property type="project" value="UniProtKB-KW"/>
</dbReference>
<evidence type="ECO:0000313" key="11">
    <source>
        <dbReference type="EMBL" id="MBM7557686.1"/>
    </source>
</evidence>
<comment type="caution">
    <text evidence="11">The sequence shown here is derived from an EMBL/GenBank/DDBJ whole genome shotgun (WGS) entry which is preliminary data.</text>
</comment>
<keyword evidence="5" id="KW-0819">tRNA processing</keyword>
<evidence type="ECO:0000256" key="2">
    <source>
        <dbReference type="ARBA" id="ARBA00007599"/>
    </source>
</evidence>
<evidence type="ECO:0000256" key="10">
    <source>
        <dbReference type="ARBA" id="ARBA00032441"/>
    </source>
</evidence>
<organism evidence="11 12">
    <name type="scientific">Halanaerobacter jeridensis</name>
    <dbReference type="NCBI Taxonomy" id="706427"/>
    <lineage>
        <taxon>Bacteria</taxon>
        <taxon>Bacillati</taxon>
        <taxon>Bacillota</taxon>
        <taxon>Clostridia</taxon>
        <taxon>Halanaerobiales</taxon>
        <taxon>Halobacteroidaceae</taxon>
        <taxon>Halanaerobacter</taxon>
    </lineage>
</organism>
<evidence type="ECO:0000256" key="6">
    <source>
        <dbReference type="ARBA" id="ARBA00022723"/>
    </source>
</evidence>
<dbReference type="Proteomes" id="UP000774000">
    <property type="component" value="Unassembled WGS sequence"/>
</dbReference>
<name>A0A938XTX9_9FIRM</name>
<evidence type="ECO:0000256" key="4">
    <source>
        <dbReference type="ARBA" id="ARBA00022490"/>
    </source>
</evidence>
<dbReference type="NCBIfam" id="TIGR00150">
    <property type="entry name" value="T6A_YjeE"/>
    <property type="match status" value="1"/>
</dbReference>
<accession>A0A938XTX9</accession>
<evidence type="ECO:0000256" key="1">
    <source>
        <dbReference type="ARBA" id="ARBA00004496"/>
    </source>
</evidence>
<protein>
    <recommendedName>
        <fullName evidence="3">tRNA threonylcarbamoyladenosine biosynthesis protein TsaE</fullName>
    </recommendedName>
    <alternativeName>
        <fullName evidence="10">t(6)A37 threonylcarbamoyladenosine biosynthesis protein TsaE</fullName>
    </alternativeName>
</protein>
<keyword evidence="6" id="KW-0479">Metal-binding</keyword>
<dbReference type="GO" id="GO:0005524">
    <property type="term" value="F:ATP binding"/>
    <property type="evidence" value="ECO:0007669"/>
    <property type="project" value="UniProtKB-KW"/>
</dbReference>
<reference evidence="11" key="1">
    <citation type="submission" date="2021-01" db="EMBL/GenBank/DDBJ databases">
        <title>Genomic Encyclopedia of Type Strains, Phase IV (KMG-IV): sequencing the most valuable type-strain genomes for metagenomic binning, comparative biology and taxonomic classification.</title>
        <authorList>
            <person name="Goeker M."/>
        </authorList>
    </citation>
    <scope>NUCLEOTIDE SEQUENCE</scope>
    <source>
        <strain evidence="11">DSM 23230</strain>
    </source>
</reference>
<dbReference type="EMBL" id="JAFBDQ010000015">
    <property type="protein sequence ID" value="MBM7557686.1"/>
    <property type="molecule type" value="Genomic_DNA"/>
</dbReference>
<keyword evidence="8" id="KW-0067">ATP-binding</keyword>
<dbReference type="Gene3D" id="3.40.50.300">
    <property type="entry name" value="P-loop containing nucleotide triphosphate hydrolases"/>
    <property type="match status" value="1"/>
</dbReference>
<dbReference type="PANTHER" id="PTHR33540:SF2">
    <property type="entry name" value="TRNA THREONYLCARBAMOYLADENOSINE BIOSYNTHESIS PROTEIN TSAE"/>
    <property type="match status" value="1"/>
</dbReference>
<dbReference type="Pfam" id="PF02367">
    <property type="entry name" value="TsaE"/>
    <property type="match status" value="1"/>
</dbReference>
<gene>
    <name evidence="11" type="ORF">JOC47_002552</name>
</gene>
<comment type="subcellular location">
    <subcellularLocation>
        <location evidence="1">Cytoplasm</location>
    </subcellularLocation>
</comment>
<dbReference type="SUPFAM" id="SSF52540">
    <property type="entry name" value="P-loop containing nucleoside triphosphate hydrolases"/>
    <property type="match status" value="1"/>
</dbReference>
<evidence type="ECO:0000256" key="9">
    <source>
        <dbReference type="ARBA" id="ARBA00022842"/>
    </source>
</evidence>
<dbReference type="InterPro" id="IPR003442">
    <property type="entry name" value="T6A_TsaE"/>
</dbReference>
<dbReference type="GO" id="GO:0005737">
    <property type="term" value="C:cytoplasm"/>
    <property type="evidence" value="ECO:0007669"/>
    <property type="project" value="UniProtKB-SubCell"/>
</dbReference>
<evidence type="ECO:0000313" key="12">
    <source>
        <dbReference type="Proteomes" id="UP000774000"/>
    </source>
</evidence>
<evidence type="ECO:0000256" key="7">
    <source>
        <dbReference type="ARBA" id="ARBA00022741"/>
    </source>
</evidence>
<keyword evidence="12" id="KW-1185">Reference proteome</keyword>
<dbReference type="InterPro" id="IPR027417">
    <property type="entry name" value="P-loop_NTPase"/>
</dbReference>
<dbReference type="PANTHER" id="PTHR33540">
    <property type="entry name" value="TRNA THREONYLCARBAMOYLADENOSINE BIOSYNTHESIS PROTEIN TSAE"/>
    <property type="match status" value="1"/>
</dbReference>